<reference evidence="2" key="1">
    <citation type="submission" date="2011-12" db="EMBL/GenBank/DDBJ databases">
        <authorList>
            <consortium name="The Broad Institute Genome Sequencing Platform"/>
            <person name="Russ C."/>
            <person name="Tyler B."/>
            <person name="Panabieres F."/>
            <person name="Shan W."/>
            <person name="Tripathy S."/>
            <person name="Grunwald N."/>
            <person name="Machado M."/>
            <person name="Young S.K."/>
            <person name="Zeng Q."/>
            <person name="Gargeya S."/>
            <person name="Fitzgerald M."/>
            <person name="Haas B."/>
            <person name="Abouelleil A."/>
            <person name="Alvarado L."/>
            <person name="Arachchi H.M."/>
            <person name="Berlin A."/>
            <person name="Chapman S.B."/>
            <person name="Gearin G."/>
            <person name="Goldberg J."/>
            <person name="Griggs A."/>
            <person name="Gujja S."/>
            <person name="Hansen M."/>
            <person name="Heiman D."/>
            <person name="Howarth C."/>
            <person name="Larimer J."/>
            <person name="Lui A."/>
            <person name="MacDonald P.J.P."/>
            <person name="McCowen C."/>
            <person name="Montmayeur A."/>
            <person name="Murphy C."/>
            <person name="Neiman D."/>
            <person name="Pearson M."/>
            <person name="Priest M."/>
            <person name="Roberts A."/>
            <person name="Saif S."/>
            <person name="Shea T."/>
            <person name="Sisk P."/>
            <person name="Stolte C."/>
            <person name="Sykes S."/>
            <person name="Wortman J."/>
            <person name="Nusbaum C."/>
            <person name="Birren B."/>
        </authorList>
    </citation>
    <scope>NUCLEOTIDE SEQUENCE [LARGE SCALE GENOMIC DNA]</scope>
    <source>
        <strain evidence="2">INRA-310</strain>
    </source>
</reference>
<gene>
    <name evidence="1" type="ORF">PPTG_20952</name>
</gene>
<proteinExistence type="predicted"/>
<evidence type="ECO:0000313" key="1">
    <source>
        <dbReference type="EMBL" id="ETN22799.1"/>
    </source>
</evidence>
<dbReference type="RefSeq" id="XP_008892627.1">
    <property type="nucleotide sequence ID" value="XM_008894379.1"/>
</dbReference>
<accession>W2RDR7</accession>
<dbReference type="VEuPathDB" id="FungiDB:PPTG_20952"/>
<dbReference type="Proteomes" id="UP000018817">
    <property type="component" value="Unassembled WGS sequence"/>
</dbReference>
<dbReference type="EMBL" id="KI669562">
    <property type="protein sequence ID" value="ETN22799.1"/>
    <property type="molecule type" value="Genomic_DNA"/>
</dbReference>
<dbReference type="GeneID" id="20189551"/>
<dbReference type="STRING" id="761204.W2RDR7"/>
<dbReference type="AlphaFoldDB" id="W2RDR7"/>
<name>W2RDR7_PHYN3</name>
<sequence length="95" mass="11064">MFYRSSQHDVHPPFMTRNRLKVRRTTHKSRKKKTVVQVFSHCIQRTVEEDGVLSHLGGIKIWFFFNMDQMAVYIGMIGRTANDVVVAHTVDVTVM</sequence>
<reference evidence="1 2" key="2">
    <citation type="submission" date="2013-11" db="EMBL/GenBank/DDBJ databases">
        <title>The Genome Sequence of Phytophthora parasitica INRA-310.</title>
        <authorList>
            <consortium name="The Broad Institute Genomics Platform"/>
            <person name="Russ C."/>
            <person name="Tyler B."/>
            <person name="Panabieres F."/>
            <person name="Shan W."/>
            <person name="Tripathy S."/>
            <person name="Grunwald N."/>
            <person name="Machado M."/>
            <person name="Johnson C.S."/>
            <person name="Arredondo F."/>
            <person name="Hong C."/>
            <person name="Coffey M."/>
            <person name="Young S.K."/>
            <person name="Zeng Q."/>
            <person name="Gargeya S."/>
            <person name="Fitzgerald M."/>
            <person name="Abouelleil A."/>
            <person name="Alvarado L."/>
            <person name="Chapman S.B."/>
            <person name="Gainer-Dewar J."/>
            <person name="Goldberg J."/>
            <person name="Griggs A."/>
            <person name="Gujja S."/>
            <person name="Hansen M."/>
            <person name="Howarth C."/>
            <person name="Imamovic A."/>
            <person name="Ireland A."/>
            <person name="Larimer J."/>
            <person name="McCowan C."/>
            <person name="Murphy C."/>
            <person name="Pearson M."/>
            <person name="Poon T.W."/>
            <person name="Priest M."/>
            <person name="Roberts A."/>
            <person name="Saif S."/>
            <person name="Shea T."/>
            <person name="Sykes S."/>
            <person name="Wortman J."/>
            <person name="Nusbaum C."/>
            <person name="Birren B."/>
        </authorList>
    </citation>
    <scope>NUCLEOTIDE SEQUENCE [LARGE SCALE GENOMIC DNA]</scope>
    <source>
        <strain evidence="1 2">INRA-310</strain>
    </source>
</reference>
<evidence type="ECO:0000313" key="2">
    <source>
        <dbReference type="Proteomes" id="UP000018817"/>
    </source>
</evidence>
<protein>
    <submittedName>
        <fullName evidence="1">Uncharacterized protein</fullName>
    </submittedName>
</protein>
<organism evidence="1 2">
    <name type="scientific">Phytophthora nicotianae (strain INRA-310)</name>
    <name type="common">Phytophthora parasitica</name>
    <dbReference type="NCBI Taxonomy" id="761204"/>
    <lineage>
        <taxon>Eukaryota</taxon>
        <taxon>Sar</taxon>
        <taxon>Stramenopiles</taxon>
        <taxon>Oomycota</taxon>
        <taxon>Peronosporomycetes</taxon>
        <taxon>Peronosporales</taxon>
        <taxon>Peronosporaceae</taxon>
        <taxon>Phytophthora</taxon>
    </lineage>
</organism>